<comment type="caution">
    <text evidence="5">The sequence shown here is derived from an EMBL/GenBank/DDBJ whole genome shotgun (WGS) entry which is preliminary data.</text>
</comment>
<dbReference type="AlphaFoldDB" id="A0A9N9V8M0"/>
<dbReference type="Pfam" id="PF13460">
    <property type="entry name" value="NAD_binding_10"/>
    <property type="match status" value="1"/>
</dbReference>
<evidence type="ECO:0000313" key="6">
    <source>
        <dbReference type="Proteomes" id="UP000696573"/>
    </source>
</evidence>
<keyword evidence="2" id="KW-0521">NADP</keyword>
<dbReference type="Proteomes" id="UP000696573">
    <property type="component" value="Unassembled WGS sequence"/>
</dbReference>
<evidence type="ECO:0000256" key="1">
    <source>
        <dbReference type="ARBA" id="ARBA00005725"/>
    </source>
</evidence>
<evidence type="ECO:0000256" key="2">
    <source>
        <dbReference type="ARBA" id="ARBA00022857"/>
    </source>
</evidence>
<proteinExistence type="inferred from homology"/>
<reference evidence="5" key="1">
    <citation type="submission" date="2021-10" db="EMBL/GenBank/DDBJ databases">
        <authorList>
            <person name="Piombo E."/>
        </authorList>
    </citation>
    <scope>NUCLEOTIDE SEQUENCE</scope>
</reference>
<dbReference type="InterPro" id="IPR016040">
    <property type="entry name" value="NAD(P)-bd_dom"/>
</dbReference>
<accession>A0A9N9V8M0</accession>
<dbReference type="GO" id="GO:0016491">
    <property type="term" value="F:oxidoreductase activity"/>
    <property type="evidence" value="ECO:0007669"/>
    <property type="project" value="UniProtKB-KW"/>
</dbReference>
<dbReference type="InterPro" id="IPR036291">
    <property type="entry name" value="NAD(P)-bd_dom_sf"/>
</dbReference>
<name>A0A9N9V8M0_9HYPO</name>
<gene>
    <name evidence="5" type="ORF">CRHIZ90672A_00005374</name>
</gene>
<dbReference type="EMBL" id="CABFNQ020000544">
    <property type="protein sequence ID" value="CAH0018751.1"/>
    <property type="molecule type" value="Genomic_DNA"/>
</dbReference>
<evidence type="ECO:0000259" key="4">
    <source>
        <dbReference type="Pfam" id="PF13460"/>
    </source>
</evidence>
<dbReference type="Gene3D" id="3.40.50.720">
    <property type="entry name" value="NAD(P)-binding Rossmann-like Domain"/>
    <property type="match status" value="2"/>
</dbReference>
<dbReference type="InterPro" id="IPR051609">
    <property type="entry name" value="NmrA/Isoflavone_reductase-like"/>
</dbReference>
<sequence length="263" mass="27630">MSSIKKVAIIGNVGSAVLAEFLKNGLDVTVISRSSQEVPAGARAAQADYNSITSLSSALKGHDAVVSAVGAAGIVGQEVIMMPPFLLASNKAAAGEIEYTILSTGAFLDFVFGTPLFVDFQNRSVEFYGDDKLRLSSTSIAGIGKAVAGTLVNADKTKNRVLHIQETVVSQVKVLDLAKTAAPEGAGWKEMSVDPEETLGAARVNAAKNPGDTFALYALIKAIILSGKYETEYREVDNDLIGLVQLTDGDLKAQFVPLLARAP</sequence>
<dbReference type="OrthoDB" id="9974981at2759"/>
<dbReference type="SUPFAM" id="SSF51735">
    <property type="entry name" value="NAD(P)-binding Rossmann-fold domains"/>
    <property type="match status" value="1"/>
</dbReference>
<evidence type="ECO:0000313" key="5">
    <source>
        <dbReference type="EMBL" id="CAH0018751.1"/>
    </source>
</evidence>
<keyword evidence="6" id="KW-1185">Reference proteome</keyword>
<evidence type="ECO:0000256" key="3">
    <source>
        <dbReference type="ARBA" id="ARBA00023002"/>
    </source>
</evidence>
<feature type="domain" description="NAD(P)-binding" evidence="4">
    <location>
        <begin position="11"/>
        <end position="73"/>
    </location>
</feature>
<protein>
    <recommendedName>
        <fullName evidence="4">NAD(P)-binding domain-containing protein</fullName>
    </recommendedName>
</protein>
<comment type="similarity">
    <text evidence="1">Belongs to the NmrA-type oxidoreductase family. Isoflavone reductase subfamily.</text>
</comment>
<dbReference type="PANTHER" id="PTHR47706:SF1">
    <property type="entry name" value="CIPA-LIKE, PUTATIVE (AFU_ORTHOLOGUE AFUA_1G12460)-RELATED"/>
    <property type="match status" value="1"/>
</dbReference>
<dbReference type="Gene3D" id="3.90.25.10">
    <property type="entry name" value="UDP-galactose 4-epimerase, domain 1"/>
    <property type="match status" value="1"/>
</dbReference>
<organism evidence="5 6">
    <name type="scientific">Clonostachys rhizophaga</name>
    <dbReference type="NCBI Taxonomy" id="160324"/>
    <lineage>
        <taxon>Eukaryota</taxon>
        <taxon>Fungi</taxon>
        <taxon>Dikarya</taxon>
        <taxon>Ascomycota</taxon>
        <taxon>Pezizomycotina</taxon>
        <taxon>Sordariomycetes</taxon>
        <taxon>Hypocreomycetidae</taxon>
        <taxon>Hypocreales</taxon>
        <taxon>Bionectriaceae</taxon>
        <taxon>Clonostachys</taxon>
    </lineage>
</organism>
<keyword evidence="3" id="KW-0560">Oxidoreductase</keyword>
<dbReference type="PANTHER" id="PTHR47706">
    <property type="entry name" value="NMRA-LIKE FAMILY PROTEIN"/>
    <property type="match status" value="1"/>
</dbReference>